<feature type="transmembrane region" description="Helical" evidence="1">
    <location>
        <begin position="83"/>
        <end position="103"/>
    </location>
</feature>
<organism evidence="2">
    <name type="scientific">Streptomyces caniferus</name>
    <dbReference type="NCBI Taxonomy" id="285557"/>
    <lineage>
        <taxon>Bacteria</taxon>
        <taxon>Bacillati</taxon>
        <taxon>Actinomycetota</taxon>
        <taxon>Actinomycetes</taxon>
        <taxon>Kitasatosporales</taxon>
        <taxon>Streptomycetaceae</taxon>
        <taxon>Streptomyces</taxon>
    </lineage>
</organism>
<feature type="transmembrane region" description="Helical" evidence="1">
    <location>
        <begin position="12"/>
        <end position="32"/>
    </location>
</feature>
<keyword evidence="1" id="KW-0472">Membrane</keyword>
<sequence>MTTRSPRSARVLAVLGTAAATLVVWVIAAVLLDVKLEVRMKPGAALQHIGPATVVVAGLVAGLAAWALLALLERLTPRARRVWTVLAVVVLALSLIAPLQSGVTTAVKVTLLCMHLVAAAVLVPALARTAVRR</sequence>
<feature type="transmembrane region" description="Helical" evidence="1">
    <location>
        <begin position="52"/>
        <end position="71"/>
    </location>
</feature>
<evidence type="ECO:0000256" key="1">
    <source>
        <dbReference type="SAM" id="Phobius"/>
    </source>
</evidence>
<dbReference type="InterPro" id="IPR045713">
    <property type="entry name" value="DUF6069"/>
</dbReference>
<accession>A0A493R1A5</accession>
<name>A0A493R1A5_9ACTN</name>
<reference evidence="2" key="1">
    <citation type="journal article" date="2019" name="Org. Biomol. Chem.">
        <title>Structure elucidation and biosynthetic gene cluster analysis of caniferolides A-D, new bioactive glycosylated 36-membered polyol macrolides from the marine-derived Streptomyces caniferus CA-271066.</title>
        <authorList>
            <person name="Perez-Victoria I."/>
            <person name="Oves-Costales D."/>
            <person name="Lacret R."/>
            <person name="Martin J."/>
            <person name="Sanchez-Hidalgo M."/>
            <person name="Diaz C."/>
            <person name="Cautain B."/>
            <person name="Vicente F."/>
            <person name="Genilloud O."/>
            <person name="Reyes F."/>
        </authorList>
    </citation>
    <scope>NUCLEOTIDE SEQUENCE</scope>
    <source>
        <strain evidence="2">CA-271066</strain>
    </source>
</reference>
<dbReference type="AlphaFoldDB" id="A0A493R1A5"/>
<evidence type="ECO:0000313" key="2">
    <source>
        <dbReference type="EMBL" id="QBF51789.1"/>
    </source>
</evidence>
<protein>
    <recommendedName>
        <fullName evidence="3">Transmembrane protein</fullName>
    </recommendedName>
</protein>
<gene>
    <name evidence="2" type="primary">scaH6</name>
</gene>
<keyword evidence="1" id="KW-0812">Transmembrane</keyword>
<feature type="transmembrane region" description="Helical" evidence="1">
    <location>
        <begin position="109"/>
        <end position="127"/>
    </location>
</feature>
<keyword evidence="1" id="KW-1133">Transmembrane helix</keyword>
<dbReference type="Pfam" id="PF19545">
    <property type="entry name" value="DUF6069"/>
    <property type="match status" value="1"/>
</dbReference>
<dbReference type="EMBL" id="MK303577">
    <property type="protein sequence ID" value="QBF51789.1"/>
    <property type="molecule type" value="Genomic_DNA"/>
</dbReference>
<proteinExistence type="predicted"/>
<evidence type="ECO:0008006" key="3">
    <source>
        <dbReference type="Google" id="ProtNLM"/>
    </source>
</evidence>